<evidence type="ECO:0000256" key="5">
    <source>
        <dbReference type="ARBA" id="ARBA00022989"/>
    </source>
</evidence>
<sequence>MPGVAALAAAKTTTVAAASATNSFLKPPPPLASPSAASNHLRNPVPFLAPVAVAAFTLNRYRDVLAEKYNKFVEAQRPSSISSHGPHQLLHAYSSKEKPFSKLFATSNSLFGERGGVLKGIPKLPTRRSAFKPPKALRNEVFGFRYPVLEVKPEWFWRTLACIPYLFALQISDTASYMQPLMDKLDGFPNLAWFIPGAYTRVPQWFIIVYFCVVYFKLVRNRSVPHFLRFHLVMGLLLENLVQAFWVVSNMFPLIHYNGLLGPYYWAGVGVTYILILLHCIRHALAGSYVNVPVVSDAAYIHTIFNIGGYIGQ</sequence>
<dbReference type="Proteomes" id="UP001141552">
    <property type="component" value="Unassembled WGS sequence"/>
</dbReference>
<comment type="caution">
    <text evidence="7">Lacks conserved residue(s) required for the propagation of feature annotation.</text>
</comment>
<evidence type="ECO:0000256" key="4">
    <source>
        <dbReference type="ARBA" id="ARBA00022780"/>
    </source>
</evidence>
<comment type="caution">
    <text evidence="8">The sequence shown here is derived from an EMBL/GenBank/DDBJ whole genome shotgun (WGS) entry which is preliminary data.</text>
</comment>
<evidence type="ECO:0000256" key="7">
    <source>
        <dbReference type="RuleBase" id="RU367003"/>
    </source>
</evidence>
<dbReference type="OrthoDB" id="602284at2759"/>
<feature type="transmembrane region" description="Helical" evidence="7">
    <location>
        <begin position="228"/>
        <end position="252"/>
    </location>
</feature>
<evidence type="ECO:0000256" key="2">
    <source>
        <dbReference type="ARBA" id="ARBA00009596"/>
    </source>
</evidence>
<evidence type="ECO:0000256" key="6">
    <source>
        <dbReference type="ARBA" id="ARBA00023136"/>
    </source>
</evidence>
<dbReference type="GO" id="GO:0009706">
    <property type="term" value="C:chloroplast inner membrane"/>
    <property type="evidence" value="ECO:0007669"/>
    <property type="project" value="UniProtKB-SubCell"/>
</dbReference>
<comment type="function">
    <text evidence="7">Involved in protein precursor import into chloroplasts.</text>
</comment>
<keyword evidence="7" id="KW-0934">Plastid</keyword>
<dbReference type="Pfam" id="PF16166">
    <property type="entry name" value="TIC20"/>
    <property type="match status" value="1"/>
</dbReference>
<keyword evidence="4" id="KW-1001">Plastid inner membrane</keyword>
<gene>
    <name evidence="8" type="ORF">Tsubulata_037078</name>
</gene>
<dbReference type="InterPro" id="IPR005691">
    <property type="entry name" value="Tic20"/>
</dbReference>
<keyword evidence="5 7" id="KW-1133">Transmembrane helix</keyword>
<evidence type="ECO:0000313" key="8">
    <source>
        <dbReference type="EMBL" id="KAJ4849193.1"/>
    </source>
</evidence>
<reference evidence="8" key="2">
    <citation type="journal article" date="2023" name="Plants (Basel)">
        <title>Annotation of the Turnera subulata (Passifloraceae) Draft Genome Reveals the S-Locus Evolved after the Divergence of Turneroideae from Passifloroideae in a Stepwise Manner.</title>
        <authorList>
            <person name="Henning P.M."/>
            <person name="Roalson E.H."/>
            <person name="Mir W."/>
            <person name="McCubbin A.G."/>
            <person name="Shore J.S."/>
        </authorList>
    </citation>
    <scope>NUCLEOTIDE SEQUENCE</scope>
    <source>
        <strain evidence="8">F60SS</strain>
    </source>
</reference>
<keyword evidence="6 7" id="KW-0472">Membrane</keyword>
<keyword evidence="9" id="KW-1185">Reference proteome</keyword>
<dbReference type="EMBL" id="JAKUCV010000674">
    <property type="protein sequence ID" value="KAJ4849193.1"/>
    <property type="molecule type" value="Genomic_DNA"/>
</dbReference>
<protein>
    <recommendedName>
        <fullName evidence="7">Protein TIC 20</fullName>
    </recommendedName>
</protein>
<name>A0A9Q0JPD8_9ROSI</name>
<keyword evidence="3 7" id="KW-0812">Transmembrane</keyword>
<reference evidence="8" key="1">
    <citation type="submission" date="2022-02" db="EMBL/GenBank/DDBJ databases">
        <authorList>
            <person name="Henning P.M."/>
            <person name="McCubbin A.G."/>
            <person name="Shore J.S."/>
        </authorList>
    </citation>
    <scope>NUCLEOTIDE SEQUENCE</scope>
    <source>
        <strain evidence="8">F60SS</strain>
        <tissue evidence="8">Leaves</tissue>
    </source>
</reference>
<dbReference type="PANTHER" id="PTHR33510:SF12">
    <property type="entry name" value="PROTEIN TIC 20-IV, CHLOROPLASTIC"/>
    <property type="match status" value="1"/>
</dbReference>
<feature type="transmembrane region" description="Helical" evidence="7">
    <location>
        <begin position="264"/>
        <end position="281"/>
    </location>
</feature>
<comment type="similarity">
    <text evidence="2 7">Belongs to the Tic20 family.</text>
</comment>
<evidence type="ECO:0000313" key="9">
    <source>
        <dbReference type="Proteomes" id="UP001141552"/>
    </source>
</evidence>
<organism evidence="8 9">
    <name type="scientific">Turnera subulata</name>
    <dbReference type="NCBI Taxonomy" id="218843"/>
    <lineage>
        <taxon>Eukaryota</taxon>
        <taxon>Viridiplantae</taxon>
        <taxon>Streptophyta</taxon>
        <taxon>Embryophyta</taxon>
        <taxon>Tracheophyta</taxon>
        <taxon>Spermatophyta</taxon>
        <taxon>Magnoliopsida</taxon>
        <taxon>eudicotyledons</taxon>
        <taxon>Gunneridae</taxon>
        <taxon>Pentapetalae</taxon>
        <taxon>rosids</taxon>
        <taxon>fabids</taxon>
        <taxon>Malpighiales</taxon>
        <taxon>Passifloraceae</taxon>
        <taxon>Turnera</taxon>
    </lineage>
</organism>
<accession>A0A9Q0JPD8</accession>
<proteinExistence type="inferred from homology"/>
<dbReference type="PANTHER" id="PTHR33510">
    <property type="entry name" value="PROTEIN TIC 20-II, CHLOROPLASTIC"/>
    <property type="match status" value="1"/>
</dbReference>
<keyword evidence="7" id="KW-0150">Chloroplast</keyword>
<comment type="subcellular location">
    <subcellularLocation>
        <location evidence="1">Plastid</location>
        <location evidence="1">Chloroplast inner membrane</location>
        <topology evidence="1">Multi-pass membrane protein</topology>
    </subcellularLocation>
    <subcellularLocation>
        <location evidence="7">Plastid</location>
        <location evidence="7">Chloroplast membrane</location>
        <topology evidence="7">Multi-pass membrane protein</topology>
    </subcellularLocation>
</comment>
<dbReference type="AlphaFoldDB" id="A0A9Q0JPD8"/>
<feature type="transmembrane region" description="Helical" evidence="7">
    <location>
        <begin position="191"/>
        <end position="216"/>
    </location>
</feature>
<evidence type="ECO:0000256" key="3">
    <source>
        <dbReference type="ARBA" id="ARBA00022692"/>
    </source>
</evidence>
<evidence type="ECO:0000256" key="1">
    <source>
        <dbReference type="ARBA" id="ARBA00004478"/>
    </source>
</evidence>